<organism evidence="2 3">
    <name type="scientific">Actinokineospora soli</name>
    <dbReference type="NCBI Taxonomy" id="1048753"/>
    <lineage>
        <taxon>Bacteria</taxon>
        <taxon>Bacillati</taxon>
        <taxon>Actinomycetota</taxon>
        <taxon>Actinomycetes</taxon>
        <taxon>Pseudonocardiales</taxon>
        <taxon>Pseudonocardiaceae</taxon>
        <taxon>Actinokineospora</taxon>
    </lineage>
</organism>
<evidence type="ECO:0000313" key="3">
    <source>
        <dbReference type="Proteomes" id="UP001596512"/>
    </source>
</evidence>
<name>A0ABW2TS32_9PSEU</name>
<keyword evidence="3" id="KW-1185">Reference proteome</keyword>
<feature type="compositionally biased region" description="Gly residues" evidence="1">
    <location>
        <begin position="257"/>
        <end position="269"/>
    </location>
</feature>
<dbReference type="Proteomes" id="UP001596512">
    <property type="component" value="Unassembled WGS sequence"/>
</dbReference>
<sequence length="304" mass="31035">MVGGDRGQRVDGVADLAGEDGGGEALAADVAEHDERLAVRAAVEVQVVEVAADQLGVRGGAVTARVLDAARRGQRRREQPAHEGRGDVGLLGVQAGRGQRGPGARGEQAGEDLLAVAERVPVVAAQQHERARGQPVPGQRGDHHGPDRPGDPGQQPLRHGGGVDPARRDGREALQRLGEPDDGGGIGGDQAAFDAPVRPARHYGQLPADGGGDQHGGVREVLGGQLDGDPHAPLDVQGRQQDGRRLRQERGARPLGAEGGLRGALGGVVGQPPRGAARGEFGSPRGEPAPVDLARAVGEPGGDG</sequence>
<feature type="compositionally biased region" description="Basic and acidic residues" evidence="1">
    <location>
        <begin position="140"/>
        <end position="150"/>
    </location>
</feature>
<evidence type="ECO:0000313" key="2">
    <source>
        <dbReference type="EMBL" id="MFC7615707.1"/>
    </source>
</evidence>
<comment type="caution">
    <text evidence="2">The sequence shown here is derived from an EMBL/GenBank/DDBJ whole genome shotgun (WGS) entry which is preliminary data.</text>
</comment>
<dbReference type="EMBL" id="JBHTEY010000004">
    <property type="protein sequence ID" value="MFC7615707.1"/>
    <property type="molecule type" value="Genomic_DNA"/>
</dbReference>
<feature type="compositionally biased region" description="Basic and acidic residues" evidence="1">
    <location>
        <begin position="241"/>
        <end position="252"/>
    </location>
</feature>
<feature type="region of interest" description="Disordered" evidence="1">
    <location>
        <begin position="224"/>
        <end position="304"/>
    </location>
</feature>
<proteinExistence type="predicted"/>
<accession>A0ABW2TS32</accession>
<reference evidence="3" key="1">
    <citation type="journal article" date="2019" name="Int. J. Syst. Evol. Microbiol.">
        <title>The Global Catalogue of Microorganisms (GCM) 10K type strain sequencing project: providing services to taxonomists for standard genome sequencing and annotation.</title>
        <authorList>
            <consortium name="The Broad Institute Genomics Platform"/>
            <consortium name="The Broad Institute Genome Sequencing Center for Infectious Disease"/>
            <person name="Wu L."/>
            <person name="Ma J."/>
        </authorList>
    </citation>
    <scope>NUCLEOTIDE SEQUENCE [LARGE SCALE GENOMIC DNA]</scope>
    <source>
        <strain evidence="3">JCM 17695</strain>
    </source>
</reference>
<gene>
    <name evidence="2" type="ORF">ACFQV2_21625</name>
</gene>
<feature type="compositionally biased region" description="Basic and acidic residues" evidence="1">
    <location>
        <begin position="70"/>
        <end position="86"/>
    </location>
</feature>
<feature type="region of interest" description="Disordered" evidence="1">
    <location>
        <begin position="1"/>
        <end position="21"/>
    </location>
</feature>
<evidence type="ECO:0000256" key="1">
    <source>
        <dbReference type="SAM" id="MobiDB-lite"/>
    </source>
</evidence>
<feature type="region of interest" description="Disordered" evidence="1">
    <location>
        <begin position="70"/>
        <end position="108"/>
    </location>
</feature>
<protein>
    <submittedName>
        <fullName evidence="2">Uncharacterized protein</fullName>
    </submittedName>
</protein>
<feature type="region of interest" description="Disordered" evidence="1">
    <location>
        <begin position="125"/>
        <end position="168"/>
    </location>
</feature>